<dbReference type="InterPro" id="IPR003123">
    <property type="entry name" value="VPS9"/>
</dbReference>
<dbReference type="GO" id="GO:0005085">
    <property type="term" value="F:guanyl-nucleotide exchange factor activity"/>
    <property type="evidence" value="ECO:0007669"/>
    <property type="project" value="TreeGrafter"/>
</dbReference>
<evidence type="ECO:0000313" key="5">
    <source>
        <dbReference type="Proteomes" id="UP000002037"/>
    </source>
</evidence>
<dbReference type="InterPro" id="IPR051248">
    <property type="entry name" value="UPF0507/Ank_repeat_27"/>
</dbReference>
<dbReference type="Gene3D" id="1.20.1050.80">
    <property type="entry name" value="VPS9 domain"/>
    <property type="match status" value="1"/>
</dbReference>
<evidence type="ECO:0000259" key="3">
    <source>
        <dbReference type="PROSITE" id="PS51205"/>
    </source>
</evidence>
<dbReference type="eggNOG" id="ENOG502R3ZQ">
    <property type="taxonomic scope" value="Eukaryota"/>
</dbReference>
<dbReference type="GO" id="GO:0005770">
    <property type="term" value="C:late endosome"/>
    <property type="evidence" value="ECO:0007669"/>
    <property type="project" value="TreeGrafter"/>
</dbReference>
<proteinExistence type="inferred from homology"/>
<dbReference type="GO" id="GO:0097422">
    <property type="term" value="C:tubular endosome"/>
    <property type="evidence" value="ECO:0007669"/>
    <property type="project" value="TreeGrafter"/>
</dbReference>
<dbReference type="OrthoDB" id="7464126at2759"/>
<dbReference type="Pfam" id="PF02204">
    <property type="entry name" value="VPS9"/>
    <property type="match status" value="1"/>
</dbReference>
<dbReference type="KEGG" id="ctp:CTRG_01358"/>
<dbReference type="PROSITE" id="PS51205">
    <property type="entry name" value="VPS9"/>
    <property type="match status" value="1"/>
</dbReference>
<dbReference type="EMBL" id="GG692396">
    <property type="protein sequence ID" value="EER34497.1"/>
    <property type="molecule type" value="Genomic_DNA"/>
</dbReference>
<dbReference type="Gene3D" id="1.25.40.20">
    <property type="entry name" value="Ankyrin repeat-containing domain"/>
    <property type="match status" value="2"/>
</dbReference>
<dbReference type="HOGENOM" id="CLU_008912_0_0_1"/>
<dbReference type="InterPro" id="IPR037191">
    <property type="entry name" value="VPS9_dom_sf"/>
</dbReference>
<dbReference type="SUPFAM" id="SSF48403">
    <property type="entry name" value="Ankyrin repeat"/>
    <property type="match status" value="1"/>
</dbReference>
<dbReference type="GO" id="GO:0030133">
    <property type="term" value="C:transport vesicle"/>
    <property type="evidence" value="ECO:0007669"/>
    <property type="project" value="TreeGrafter"/>
</dbReference>
<accession>C5M677</accession>
<gene>
    <name evidence="4" type="ORF">CTRG_01358</name>
</gene>
<protein>
    <recommendedName>
        <fullName evidence="3">VPS9 domain-containing protein</fullName>
    </recommendedName>
</protein>
<dbReference type="InterPro" id="IPR002110">
    <property type="entry name" value="Ankyrin_rpt"/>
</dbReference>
<dbReference type="InterPro" id="IPR036770">
    <property type="entry name" value="Ankyrin_rpt-contain_sf"/>
</dbReference>
<dbReference type="RefSeq" id="XP_002547052.1">
    <property type="nucleotide sequence ID" value="XM_002547006.1"/>
</dbReference>
<dbReference type="SMART" id="SM00248">
    <property type="entry name" value="ANK"/>
    <property type="match status" value="2"/>
</dbReference>
<dbReference type="GO" id="GO:0005886">
    <property type="term" value="C:plasma membrane"/>
    <property type="evidence" value="ECO:0007669"/>
    <property type="project" value="TreeGrafter"/>
</dbReference>
<organism evidence="4 5">
    <name type="scientific">Candida tropicalis (strain ATCC MYA-3404 / T1)</name>
    <name type="common">Yeast</name>
    <dbReference type="NCBI Taxonomy" id="294747"/>
    <lineage>
        <taxon>Eukaryota</taxon>
        <taxon>Fungi</taxon>
        <taxon>Dikarya</taxon>
        <taxon>Ascomycota</taxon>
        <taxon>Saccharomycotina</taxon>
        <taxon>Pichiomycetes</taxon>
        <taxon>Debaryomycetaceae</taxon>
        <taxon>Candida/Lodderomyces clade</taxon>
        <taxon>Candida</taxon>
    </lineage>
</organism>
<dbReference type="GO" id="GO:0005769">
    <property type="term" value="C:early endosome"/>
    <property type="evidence" value="ECO:0007669"/>
    <property type="project" value="TreeGrafter"/>
</dbReference>
<sequence length="1199" mass="139438">MATSNQKPTAHLPILYNPFLNCLFNNPQYFKSPFKSIIDELKSNHTHYTILVPPANVLHEYYDPTTENSNSKTLLRELCYNNEDFIKSHIISTAAAVSSTITPISKEQSVIYNTLNNKQVLIKNRMIYTGKGFRRSLKLKIASISYFSSFCDYFPKGSKFMVIYIENTLFGGIPPRKQLPPLPITQESNITKTNSLDTITFEKLLRSFPLLSKAVSDKFYRLFHHNNYQFRGLRYNHRKKLANIKLEFSKILEEAFKIISDSVNVENPNSEQTYNLINHIIGMYPGIDLNKLVHEYVELNLYDVLWAQLIFQFNCPNDDKEEYDPEAMKILTSEMYEKLSCLSLNQLDLPVDKPWQMNELHERVSLAVQEFEKLADSSITNSNGKTGVINNTLQILAQGKHYLNKKFKNNNSLVISADTLIGLLIMVVVHSKIDNLEAHIYYIKHFNSTDHSNDGQFNYTMSNLEAVLFHFSQKEYGYVDLIENSKKNYDLWNAIKNQDLESVQSIVDSVTKEYPDTELPENHFLKSKNINGESCLSFAIKAKNLEVYNLLINSNASWISIDDILFEKNVTSNQNLLMCALIEESNYEIMDDLVDIILDNATPEEQYMYFNQTDLSGRSVGHYLFHNYKLIAKIGHLIDWELKDNNFHTPLFSLCRCYDHAEYIDIIAAGFDCVYQKYGEDGIDFDRHVDKSGNTLLHVLSKGIPETRILSNKHNLINVNQLNSRCLSPLMLYVKYNRLENLKYLLEDSRLDFLAEDFKNHYNVFDYLSFSALKSIRTEKFQQMEKMIFEFCLQNYFPKQNDENVVALNGKYDVNRKDWLIFFKNGDGFCNYKSIHGIRQILYLTKLKHPLSSFPEEDSLWKNFSIGASTTPMFSKFRINNLIESFNKLFQSLVYSQSIDRGKFYKSFLSEYSKEVSILEQKQKISESIELEKQQLGDVTFKLNQIQEIEFFLEYSSNDLKKYTTLFNKLAKLVCIGDIKQVDNNNVLDILIIRLDDSTIFSDAYIPPEVNDQRGNFGELRDYIYWIQMFGDEVSKNINKLVLDIKSWKEIYYAICHINSELRQIEPQHQSSDSPANGHLNGGESYTSRSNSSLSIPQIPEEELEEDQGFLSNFVGTSKKTKYKKLIVDKSEAVKNIMKLNTEIKWAHEIIASEISNFLKFRTEFLRFGIKRYINEEVKNLKQRNVELSKVLYNIKHRK</sequence>
<dbReference type="SUPFAM" id="SSF109993">
    <property type="entry name" value="VPS9 domain"/>
    <property type="match status" value="1"/>
</dbReference>
<name>C5M677_CANTT</name>
<dbReference type="GeneID" id="8296419"/>
<dbReference type="AlphaFoldDB" id="C5M677"/>
<evidence type="ECO:0000256" key="2">
    <source>
        <dbReference type="SAM" id="MobiDB-lite"/>
    </source>
</evidence>
<dbReference type="PANTHER" id="PTHR24170">
    <property type="entry name" value="ANKYRIN REPEAT DOMAIN-CONTAINING PROTEIN 27"/>
    <property type="match status" value="1"/>
</dbReference>
<dbReference type="VEuPathDB" id="FungiDB:CTRG_01358"/>
<feature type="region of interest" description="Disordered" evidence="2">
    <location>
        <begin position="1066"/>
        <end position="1093"/>
    </location>
</feature>
<reference evidence="4 5" key="1">
    <citation type="journal article" date="2009" name="Nature">
        <title>Evolution of pathogenicity and sexual reproduction in eight Candida genomes.</title>
        <authorList>
            <person name="Butler G."/>
            <person name="Rasmussen M.D."/>
            <person name="Lin M.F."/>
            <person name="Santos M.A."/>
            <person name="Sakthikumar S."/>
            <person name="Munro C.A."/>
            <person name="Rheinbay E."/>
            <person name="Grabherr M."/>
            <person name="Forche A."/>
            <person name="Reedy J.L."/>
            <person name="Agrafioti I."/>
            <person name="Arnaud M.B."/>
            <person name="Bates S."/>
            <person name="Brown A.J."/>
            <person name="Brunke S."/>
            <person name="Costanzo M.C."/>
            <person name="Fitzpatrick D.A."/>
            <person name="de Groot P.W."/>
            <person name="Harris D."/>
            <person name="Hoyer L.L."/>
            <person name="Hube B."/>
            <person name="Klis F.M."/>
            <person name="Kodira C."/>
            <person name="Lennard N."/>
            <person name="Logue M.E."/>
            <person name="Martin R."/>
            <person name="Neiman A.M."/>
            <person name="Nikolaou E."/>
            <person name="Quail M.A."/>
            <person name="Quinn J."/>
            <person name="Santos M.C."/>
            <person name="Schmitzberger F.F."/>
            <person name="Sherlock G."/>
            <person name="Shah P."/>
            <person name="Silverstein K.A."/>
            <person name="Skrzypek M.S."/>
            <person name="Soll D."/>
            <person name="Staggs R."/>
            <person name="Stansfield I."/>
            <person name="Stumpf M.P."/>
            <person name="Sudbery P.E."/>
            <person name="Srikantha T."/>
            <person name="Zeng Q."/>
            <person name="Berman J."/>
            <person name="Berriman M."/>
            <person name="Heitman J."/>
            <person name="Gow N.A."/>
            <person name="Lorenz M.C."/>
            <person name="Birren B.W."/>
            <person name="Kellis M."/>
            <person name="Cuomo C.A."/>
        </authorList>
    </citation>
    <scope>NUCLEOTIDE SEQUENCE [LARGE SCALE GENOMIC DNA]</scope>
    <source>
        <strain evidence="5">ATCC MYA-3404 / T1</strain>
    </source>
</reference>
<dbReference type="Proteomes" id="UP000002037">
    <property type="component" value="Unassembled WGS sequence"/>
</dbReference>
<evidence type="ECO:0000256" key="1">
    <source>
        <dbReference type="ARBA" id="ARBA00007428"/>
    </source>
</evidence>
<keyword evidence="5" id="KW-1185">Reference proteome</keyword>
<dbReference type="PANTHER" id="PTHR24170:SF1">
    <property type="entry name" value="DOMAIN PROTEIN, PUTATIVE (AFU_ORTHOLOGUE AFUA_1G09870)-RELATED"/>
    <property type="match status" value="1"/>
</dbReference>
<dbReference type="GO" id="GO:0000149">
    <property type="term" value="F:SNARE binding"/>
    <property type="evidence" value="ECO:0007669"/>
    <property type="project" value="TreeGrafter"/>
</dbReference>
<dbReference type="STRING" id="294747.C5M677"/>
<feature type="compositionally biased region" description="Polar residues" evidence="2">
    <location>
        <begin position="1084"/>
        <end position="1093"/>
    </location>
</feature>
<feature type="domain" description="VPS9" evidence="3">
    <location>
        <begin position="321"/>
        <end position="480"/>
    </location>
</feature>
<dbReference type="GO" id="GO:0045022">
    <property type="term" value="P:early endosome to late endosome transport"/>
    <property type="evidence" value="ECO:0007669"/>
    <property type="project" value="TreeGrafter"/>
</dbReference>
<comment type="similarity">
    <text evidence="1">Belongs to the UPF0507 family.</text>
</comment>
<evidence type="ECO:0000313" key="4">
    <source>
        <dbReference type="EMBL" id="EER34497.1"/>
    </source>
</evidence>